<dbReference type="InterPro" id="IPR017871">
    <property type="entry name" value="ABC_transporter-like_CS"/>
</dbReference>
<evidence type="ECO:0000256" key="5">
    <source>
        <dbReference type="ARBA" id="ARBA00022741"/>
    </source>
</evidence>
<dbReference type="PROSITE" id="PS50929">
    <property type="entry name" value="ABC_TM1F"/>
    <property type="match status" value="2"/>
</dbReference>
<evidence type="ECO:0000256" key="1">
    <source>
        <dbReference type="ARBA" id="ARBA00004141"/>
    </source>
</evidence>
<feature type="region of interest" description="Disordered" evidence="9">
    <location>
        <begin position="1176"/>
        <end position="1212"/>
    </location>
</feature>
<dbReference type="Gene3D" id="3.40.50.300">
    <property type="entry name" value="P-loop containing nucleotide triphosphate hydrolases"/>
    <property type="match status" value="2"/>
</dbReference>
<feature type="transmembrane region" description="Helical" evidence="10">
    <location>
        <begin position="243"/>
        <end position="267"/>
    </location>
</feature>
<dbReference type="GO" id="GO:0015421">
    <property type="term" value="F:ABC-type oligopeptide transporter activity"/>
    <property type="evidence" value="ECO:0007669"/>
    <property type="project" value="TreeGrafter"/>
</dbReference>
<dbReference type="InterPro" id="IPR036640">
    <property type="entry name" value="ABC1_TM_sf"/>
</dbReference>
<feature type="transmembrane region" description="Helical" evidence="10">
    <location>
        <begin position="1134"/>
        <end position="1155"/>
    </location>
</feature>
<keyword evidence="8 10" id="KW-0472">Membrane</keyword>
<dbReference type="FunFam" id="3.40.50.300:FF:000218">
    <property type="entry name" value="Multidrug ABC transporter ATP-binding protein"/>
    <property type="match status" value="1"/>
</dbReference>
<protein>
    <submittedName>
        <fullName evidence="13">Leptomycin B resistance protein pmd1</fullName>
    </submittedName>
</protein>
<feature type="transmembrane region" description="Helical" evidence="10">
    <location>
        <begin position="881"/>
        <end position="906"/>
    </location>
</feature>
<dbReference type="EMBL" id="JH921428">
    <property type="protein sequence ID" value="EKD21650.1"/>
    <property type="molecule type" value="Genomic_DNA"/>
</dbReference>
<evidence type="ECO:0000256" key="3">
    <source>
        <dbReference type="ARBA" id="ARBA00007577"/>
    </source>
</evidence>
<dbReference type="GO" id="GO:0090374">
    <property type="term" value="P:oligopeptide export from mitochondrion"/>
    <property type="evidence" value="ECO:0007669"/>
    <property type="project" value="TreeGrafter"/>
</dbReference>
<dbReference type="PANTHER" id="PTHR43394:SF18">
    <property type="entry name" value="ABC TRANSPORTER B FAMILY MEMBER 11-LIKE"/>
    <property type="match status" value="1"/>
</dbReference>
<dbReference type="OrthoDB" id="6500128at2759"/>
<feature type="transmembrane region" description="Helical" evidence="10">
    <location>
        <begin position="997"/>
        <end position="1018"/>
    </location>
</feature>
<evidence type="ECO:0000256" key="2">
    <source>
        <dbReference type="ARBA" id="ARBA00005580"/>
    </source>
</evidence>
<feature type="transmembrane region" description="Helical" evidence="10">
    <location>
        <begin position="461"/>
        <end position="482"/>
    </location>
</feature>
<gene>
    <name evidence="13" type="ORF">MBM_00763</name>
</gene>
<evidence type="ECO:0000256" key="6">
    <source>
        <dbReference type="ARBA" id="ARBA00022840"/>
    </source>
</evidence>
<dbReference type="Pfam" id="PF00005">
    <property type="entry name" value="ABC_tran"/>
    <property type="match status" value="2"/>
</dbReference>
<keyword evidence="14" id="KW-1185">Reference proteome</keyword>
<feature type="compositionally biased region" description="Basic and acidic residues" evidence="9">
    <location>
        <begin position="836"/>
        <end position="845"/>
    </location>
</feature>
<dbReference type="CDD" id="cd18578">
    <property type="entry name" value="ABC_6TM_Pgp_ABCB1_D2_like"/>
    <property type="match status" value="1"/>
</dbReference>
<dbReference type="HOGENOM" id="CLU_000604_17_2_1"/>
<dbReference type="InParanoid" id="K1WVM1"/>
<evidence type="ECO:0000259" key="11">
    <source>
        <dbReference type="PROSITE" id="PS50893"/>
    </source>
</evidence>
<dbReference type="SUPFAM" id="SSF52540">
    <property type="entry name" value="P-loop containing nucleoside triphosphate hydrolases"/>
    <property type="match status" value="2"/>
</dbReference>
<evidence type="ECO:0000256" key="7">
    <source>
        <dbReference type="ARBA" id="ARBA00022989"/>
    </source>
</evidence>
<dbReference type="Pfam" id="PF00664">
    <property type="entry name" value="ABC_membrane"/>
    <property type="match status" value="2"/>
</dbReference>
<feature type="transmembrane region" description="Helical" evidence="10">
    <location>
        <begin position="287"/>
        <end position="308"/>
    </location>
</feature>
<feature type="transmembrane region" description="Helical" evidence="10">
    <location>
        <begin position="1024"/>
        <end position="1045"/>
    </location>
</feature>
<feature type="transmembrane region" description="Helical" evidence="10">
    <location>
        <begin position="384"/>
        <end position="405"/>
    </location>
</feature>
<keyword evidence="7 10" id="KW-1133">Transmembrane helix</keyword>
<feature type="transmembrane region" description="Helical" evidence="10">
    <location>
        <begin position="358"/>
        <end position="378"/>
    </location>
</feature>
<dbReference type="InterPro" id="IPR003439">
    <property type="entry name" value="ABC_transporter-like_ATP-bd"/>
</dbReference>
<dbReference type="SMART" id="SM00382">
    <property type="entry name" value="AAA"/>
    <property type="match status" value="2"/>
</dbReference>
<evidence type="ECO:0000256" key="8">
    <source>
        <dbReference type="ARBA" id="ARBA00023136"/>
    </source>
</evidence>
<evidence type="ECO:0000313" key="13">
    <source>
        <dbReference type="EMBL" id="EKD21650.1"/>
    </source>
</evidence>
<dbReference type="InterPro" id="IPR039421">
    <property type="entry name" value="Type_1_exporter"/>
</dbReference>
<dbReference type="KEGG" id="mbe:MBM_00763"/>
<dbReference type="eggNOG" id="KOG0055">
    <property type="taxonomic scope" value="Eukaryota"/>
</dbReference>
<feature type="region of interest" description="Disordered" evidence="9">
    <location>
        <begin position="1"/>
        <end position="38"/>
    </location>
</feature>
<dbReference type="Proteomes" id="UP000006753">
    <property type="component" value="Unassembled WGS sequence"/>
</dbReference>
<dbReference type="InterPro" id="IPR003593">
    <property type="entry name" value="AAA+_ATPase"/>
</dbReference>
<dbReference type="GO" id="GO:0005743">
    <property type="term" value="C:mitochondrial inner membrane"/>
    <property type="evidence" value="ECO:0007669"/>
    <property type="project" value="TreeGrafter"/>
</dbReference>
<dbReference type="STRING" id="1072389.K1WVM1"/>
<evidence type="ECO:0000256" key="4">
    <source>
        <dbReference type="ARBA" id="ARBA00022692"/>
    </source>
</evidence>
<comment type="subcellular location">
    <subcellularLocation>
        <location evidence="1">Membrane</location>
        <topology evidence="1">Multi-pass membrane protein</topology>
    </subcellularLocation>
</comment>
<evidence type="ECO:0000256" key="10">
    <source>
        <dbReference type="SAM" id="Phobius"/>
    </source>
</evidence>
<organism evidence="13 14">
    <name type="scientific">Marssonina brunnea f. sp. multigermtubi (strain MB_m1)</name>
    <name type="common">Marssonina leaf spot fungus</name>
    <dbReference type="NCBI Taxonomy" id="1072389"/>
    <lineage>
        <taxon>Eukaryota</taxon>
        <taxon>Fungi</taxon>
        <taxon>Dikarya</taxon>
        <taxon>Ascomycota</taxon>
        <taxon>Pezizomycotina</taxon>
        <taxon>Leotiomycetes</taxon>
        <taxon>Helotiales</taxon>
        <taxon>Drepanopezizaceae</taxon>
        <taxon>Drepanopeziza</taxon>
    </lineage>
</organism>
<dbReference type="SUPFAM" id="SSF90123">
    <property type="entry name" value="ABC transporter transmembrane region"/>
    <property type="match status" value="2"/>
</dbReference>
<keyword evidence="6" id="KW-0067">ATP-binding</keyword>
<feature type="domain" description="ABC transmembrane type-1" evidence="12">
    <location>
        <begin position="885"/>
        <end position="1160"/>
    </location>
</feature>
<dbReference type="InterPro" id="IPR027417">
    <property type="entry name" value="P-loop_NTPase"/>
</dbReference>
<dbReference type="PROSITE" id="PS50893">
    <property type="entry name" value="ABC_TRANSPORTER_2"/>
    <property type="match status" value="2"/>
</dbReference>
<evidence type="ECO:0000256" key="9">
    <source>
        <dbReference type="SAM" id="MobiDB-lite"/>
    </source>
</evidence>
<dbReference type="CDD" id="cd18577">
    <property type="entry name" value="ABC_6TM_Pgp_ABCB1_D1_like"/>
    <property type="match status" value="1"/>
</dbReference>
<feature type="transmembrane region" description="Helical" evidence="10">
    <location>
        <begin position="926"/>
        <end position="949"/>
    </location>
</feature>
<dbReference type="PROSITE" id="PS00211">
    <property type="entry name" value="ABC_TRANSPORTER_1"/>
    <property type="match status" value="2"/>
</dbReference>
<dbReference type="InterPro" id="IPR011527">
    <property type="entry name" value="ABC1_TM_dom"/>
</dbReference>
<evidence type="ECO:0000259" key="12">
    <source>
        <dbReference type="PROSITE" id="PS50929"/>
    </source>
</evidence>
<proteinExistence type="inferred from homology"/>
<feature type="region of interest" description="Disordered" evidence="9">
    <location>
        <begin position="75"/>
        <end position="95"/>
    </location>
</feature>
<evidence type="ECO:0000313" key="14">
    <source>
        <dbReference type="Proteomes" id="UP000006753"/>
    </source>
</evidence>
<accession>K1WVM1</accession>
<comment type="similarity">
    <text evidence="2">Belongs to the ABC transporter superfamily. ABCB family. Mitochondrial peptide exporter (TC 3.A.1.212) subfamily.</text>
</comment>
<dbReference type="GO" id="GO:0016887">
    <property type="term" value="F:ATP hydrolysis activity"/>
    <property type="evidence" value="ECO:0007669"/>
    <property type="project" value="InterPro"/>
</dbReference>
<keyword evidence="5" id="KW-0547">Nucleotide-binding</keyword>
<feature type="domain" description="ABC transporter" evidence="11">
    <location>
        <begin position="1219"/>
        <end position="1456"/>
    </location>
</feature>
<feature type="transmembrane region" description="Helical" evidence="10">
    <location>
        <begin position="502"/>
        <end position="523"/>
    </location>
</feature>
<sequence>MIRKKSIRDGVEKVSRPSSTSLPGPHSQPKPSPLNQIAHVPLPATSYSTYQSTSPPPGLAQVWLALLDLTSPPLNLDPGDEKRSTTLSKTVSKTGNLEAGIQRMTSSPTLGLGGRAAQPPLPSELGGAITSKWRNLASQESHEAIILPIFWDLLYLLDLLASMTTTRASEEHQLEDSSRFTRWPQRPLQQLLLKLNPRRFLSGSKHKHKGKDNDKDRPTQKIQIRFSYLALFRPMQQDLESKFLLFAAIVLAIAAGAPLPINGVILARIIDAFPPSEEEVKHRVTQLLGVAVAYFLLTWGWAFCWGIVGARISRGLRIQLVDRALGLDQTYYEMECPDITSRLTVDAQTVQAGTAEKVGFFIQSCSYFAAVFIVAFYLNAKLAGILFAAVIPSLALVVVTGTSVLSRYSQEASERTTSAASIAESAIKAVQVVQAFDAFDSLTGDHRNHLDVARRAGVKKAVAGAVLLGSIFFIAYAANALAFWQGARLVRDSMGQGSAGTVFAIVFLIVDASLVMGAAGPYIQSFSHAASAGSRILNLIDHPDLPIDVYSKEGHQADGETFGPDKKIVFSDVSFAYPARSMETVLASASFSIETGSTVGIVGASGSGKSTIAALLLRLYDPTQGSITVDGRAIPDYNLASLRRQIALVDQDPAIFSGTVYSNIRDGYRGPELSDDEMRGRCVEAAKAADAWSFIQALPEGLDTWLGEPTGTKVSGGQKQRLCLARALVGDPPLLILDEATSALDTISEASILEALDTTRSMGNRTTIMIAHRLASVRSADKIIVMGKGRILEQGKHEELMQREGGAYRQLVEAQRLTSDSSNDSSVSSKSEAISEESHGGKEEVVTYSDEPENSSLEGVKEPFGTFTIVERCLALSRSRVFFTILALVGSVTTGALVLGESIIFGNLIQLLNGNVSSSRVDFFCLMFFVVAIAALLGHATSGSCFGIVSEHLIFRTRDISLGTILRQDMDWFLQPGRSASALTSVISMDAGHLSGLSGVIIGTTVSALVSVVGGAVLAHVVAWKIAIVLFACSPVVVLAGFLRLRVLAKVEEKNQHAYTEAASLASEACSNIRTVAALGTEKLTSERFYAAIGKFQKETFKGTAFGNLILAFALAITWGAKHVRSGEYTSLQFFIVMPAILAAAQAAGQIFSLAPDIARAKGAASRVFALHDQKPTIDTQSSSPSATTTLPPISPSTTSSTSLSSSREKASPTGAITFRNVSLTYATRPSAPAIANLNLAIRAGETVALVGRSGAGKSSAISLIERFYDPTSGSILLDGVDIKSVPVSEHRARISLVAQDPDLFAGTVAFNVGIGARPGHVASIEEVIAACKAVGIHEFISSLPDGYSTQCGTNGSQLSGGQKQRVAIARAYIRNPEILLLDEASSALDSHSEAQIQEAISKASRQRTTIMIAHRLTSVQRADRILVFDQGRVVEEGRHEELVKMGGIYEQMVKAQTLG</sequence>
<name>K1WVM1_MARBU</name>
<feature type="transmembrane region" description="Helical" evidence="10">
    <location>
        <begin position="1105"/>
        <end position="1122"/>
    </location>
</feature>
<dbReference type="CDD" id="cd03249">
    <property type="entry name" value="ABC_MTABC3_MDL1_MDL2"/>
    <property type="match status" value="1"/>
</dbReference>
<feature type="compositionally biased region" description="Low complexity" evidence="9">
    <location>
        <begin position="1182"/>
        <end position="1206"/>
    </location>
</feature>
<dbReference type="PANTHER" id="PTHR43394">
    <property type="entry name" value="ATP-DEPENDENT PERMEASE MDL1, MITOCHONDRIAL"/>
    <property type="match status" value="1"/>
</dbReference>
<feature type="domain" description="ABC transmembrane type-1" evidence="12">
    <location>
        <begin position="246"/>
        <end position="528"/>
    </location>
</feature>
<dbReference type="Gene3D" id="1.20.1560.10">
    <property type="entry name" value="ABC transporter type 1, transmembrane domain"/>
    <property type="match status" value="2"/>
</dbReference>
<dbReference type="GO" id="GO:0005524">
    <property type="term" value="F:ATP binding"/>
    <property type="evidence" value="ECO:0007669"/>
    <property type="project" value="UniProtKB-KW"/>
</dbReference>
<dbReference type="FunFam" id="3.40.50.300:FF:000913">
    <property type="entry name" value="ABC multidrug transporter SitT"/>
    <property type="match status" value="1"/>
</dbReference>
<feature type="compositionally biased region" description="Low complexity" evidence="9">
    <location>
        <begin position="819"/>
        <end position="832"/>
    </location>
</feature>
<feature type="domain" description="ABC transporter" evidence="11">
    <location>
        <begin position="568"/>
        <end position="813"/>
    </location>
</feature>
<feature type="compositionally biased region" description="Polar residues" evidence="9">
    <location>
        <begin position="85"/>
        <end position="95"/>
    </location>
</feature>
<reference evidence="13 14" key="1">
    <citation type="journal article" date="2012" name="BMC Genomics">
        <title>Sequencing the genome of Marssonina brunnea reveals fungus-poplar co-evolution.</title>
        <authorList>
            <person name="Zhu S."/>
            <person name="Cao Y.-Z."/>
            <person name="Jiang C."/>
            <person name="Tan B.-Y."/>
            <person name="Wang Z."/>
            <person name="Feng S."/>
            <person name="Zhang L."/>
            <person name="Su X.-H."/>
            <person name="Brejova B."/>
            <person name="Vinar T."/>
            <person name="Xu M."/>
            <person name="Wang M.-X."/>
            <person name="Zhang S.-G."/>
            <person name="Huang M.-R."/>
            <person name="Wu R."/>
            <person name="Zhou Y."/>
        </authorList>
    </citation>
    <scope>NUCLEOTIDE SEQUENCE [LARGE SCALE GENOMIC DNA]</scope>
    <source>
        <strain evidence="13 14">MB_m1</strain>
    </source>
</reference>
<keyword evidence="4 10" id="KW-0812">Transmembrane</keyword>
<feature type="region of interest" description="Disordered" evidence="9">
    <location>
        <begin position="816"/>
        <end position="859"/>
    </location>
</feature>
<dbReference type="OMA" id="YFVAYAT"/>
<comment type="similarity">
    <text evidence="3">Belongs to the ABC transporter superfamily. ABCB family. Multidrug resistance exporter (TC 3.A.1.201) subfamily.</text>
</comment>